<gene>
    <name evidence="13" type="ORF">PDMSB3_2287</name>
</gene>
<keyword evidence="5" id="KW-0997">Cell inner membrane</keyword>
<dbReference type="Proteomes" id="UP000325811">
    <property type="component" value="Chromosome II"/>
</dbReference>
<evidence type="ECO:0000256" key="10">
    <source>
        <dbReference type="SAM" id="MobiDB-lite"/>
    </source>
</evidence>
<evidence type="ECO:0000259" key="12">
    <source>
        <dbReference type="PROSITE" id="PS52015"/>
    </source>
</evidence>
<dbReference type="SUPFAM" id="SSF74653">
    <property type="entry name" value="TolA/TonB C-terminal domain"/>
    <property type="match status" value="1"/>
</dbReference>
<dbReference type="GO" id="GO:0055085">
    <property type="term" value="P:transmembrane transport"/>
    <property type="evidence" value="ECO:0007669"/>
    <property type="project" value="InterPro"/>
</dbReference>
<keyword evidence="3" id="KW-0813">Transport</keyword>
<dbReference type="InterPro" id="IPR006260">
    <property type="entry name" value="TonB/TolA_C"/>
</dbReference>
<dbReference type="Gene3D" id="3.30.1150.10">
    <property type="match status" value="1"/>
</dbReference>
<feature type="transmembrane region" description="Helical" evidence="11">
    <location>
        <begin position="12"/>
        <end position="37"/>
    </location>
</feature>
<comment type="similarity">
    <text evidence="2">Belongs to the TonB family.</text>
</comment>
<comment type="subcellular location">
    <subcellularLocation>
        <location evidence="1">Cell inner membrane</location>
        <topology evidence="1">Single-pass membrane protein</topology>
        <orientation evidence="1">Periplasmic side</orientation>
    </subcellularLocation>
</comment>
<dbReference type="KEGG" id="pdio:PDMSB3_2287.1"/>
<dbReference type="PANTHER" id="PTHR33446">
    <property type="entry name" value="PROTEIN TONB-RELATED"/>
    <property type="match status" value="1"/>
</dbReference>
<dbReference type="InterPro" id="IPR037682">
    <property type="entry name" value="TonB_C"/>
</dbReference>
<evidence type="ECO:0000313" key="13">
    <source>
        <dbReference type="EMBL" id="VVD33571.1"/>
    </source>
</evidence>
<accession>A0A5Q4ZDR3</accession>
<evidence type="ECO:0000256" key="4">
    <source>
        <dbReference type="ARBA" id="ARBA00022475"/>
    </source>
</evidence>
<evidence type="ECO:0000256" key="3">
    <source>
        <dbReference type="ARBA" id="ARBA00022448"/>
    </source>
</evidence>
<evidence type="ECO:0000256" key="7">
    <source>
        <dbReference type="ARBA" id="ARBA00022927"/>
    </source>
</evidence>
<evidence type="ECO:0000256" key="5">
    <source>
        <dbReference type="ARBA" id="ARBA00022519"/>
    </source>
</evidence>
<dbReference type="AlphaFoldDB" id="A0A5Q4ZDR3"/>
<sequence>MRLSTTVDDSPKLRLALAILIALVVWLVFLFALGHWLDATRSEPAPEKALEMRVVELDPEPPTHAAPKPTQTQTSTPPPAVKPSRPGAPRTHAMPALTALPETPTPARHPADTTTPVSKEPGPSAESPTPASNSAEEKQSTSPPATSPGDTAARSIAQPLPALPDDLREQAYQTVATARFVIHADGSVDVELIKPTPNPRLNQLLLEALHKWRFFPALQGGRPVESRQDVRVHFNVN</sequence>
<keyword evidence="8 11" id="KW-1133">Transmembrane helix</keyword>
<dbReference type="Pfam" id="PF03544">
    <property type="entry name" value="TonB_C"/>
    <property type="match status" value="1"/>
</dbReference>
<evidence type="ECO:0000256" key="2">
    <source>
        <dbReference type="ARBA" id="ARBA00006555"/>
    </source>
</evidence>
<evidence type="ECO:0000256" key="6">
    <source>
        <dbReference type="ARBA" id="ARBA00022692"/>
    </source>
</evidence>
<feature type="compositionally biased region" description="Low complexity" evidence="10">
    <location>
        <begin position="93"/>
        <end position="106"/>
    </location>
</feature>
<dbReference type="PROSITE" id="PS52015">
    <property type="entry name" value="TONB_CTD"/>
    <property type="match status" value="1"/>
</dbReference>
<dbReference type="EMBL" id="LR699554">
    <property type="protein sequence ID" value="VVD33571.1"/>
    <property type="molecule type" value="Genomic_DNA"/>
</dbReference>
<dbReference type="GO" id="GO:0005886">
    <property type="term" value="C:plasma membrane"/>
    <property type="evidence" value="ECO:0007669"/>
    <property type="project" value="UniProtKB-SubCell"/>
</dbReference>
<keyword evidence="6 11" id="KW-0812">Transmembrane</keyword>
<keyword evidence="4" id="KW-1003">Cell membrane</keyword>
<keyword evidence="7" id="KW-0653">Protein transport</keyword>
<name>A0A5Q4ZDR3_9BURK</name>
<keyword evidence="14" id="KW-1185">Reference proteome</keyword>
<evidence type="ECO:0000256" key="11">
    <source>
        <dbReference type="SAM" id="Phobius"/>
    </source>
</evidence>
<keyword evidence="9 11" id="KW-0472">Membrane</keyword>
<reference evidence="13 14" key="1">
    <citation type="submission" date="2019-08" db="EMBL/GenBank/DDBJ databases">
        <authorList>
            <person name="Herpell B J."/>
        </authorList>
    </citation>
    <scope>NUCLEOTIDE SEQUENCE [LARGE SCALE GENOMIC DNA]</scope>
    <source>
        <strain evidence="14">Msb3</strain>
    </source>
</reference>
<protein>
    <submittedName>
        <fullName evidence="13">Ferric siderophore transport system, periplasmic binding protein TonB</fullName>
    </submittedName>
</protein>
<dbReference type="NCBIfam" id="TIGR01352">
    <property type="entry name" value="tonB_Cterm"/>
    <property type="match status" value="1"/>
</dbReference>
<organism evidence="13 14">
    <name type="scientific">Paraburkholderia dioscoreae</name>
    <dbReference type="NCBI Taxonomy" id="2604047"/>
    <lineage>
        <taxon>Bacteria</taxon>
        <taxon>Pseudomonadati</taxon>
        <taxon>Pseudomonadota</taxon>
        <taxon>Betaproteobacteria</taxon>
        <taxon>Burkholderiales</taxon>
        <taxon>Burkholderiaceae</taxon>
        <taxon>Paraburkholderia</taxon>
    </lineage>
</organism>
<dbReference type="GO" id="GO:0015031">
    <property type="term" value="P:protein transport"/>
    <property type="evidence" value="ECO:0007669"/>
    <property type="project" value="UniProtKB-KW"/>
</dbReference>
<feature type="domain" description="TonB C-terminal" evidence="12">
    <location>
        <begin position="148"/>
        <end position="237"/>
    </location>
</feature>
<evidence type="ECO:0000256" key="9">
    <source>
        <dbReference type="ARBA" id="ARBA00023136"/>
    </source>
</evidence>
<evidence type="ECO:0000313" key="14">
    <source>
        <dbReference type="Proteomes" id="UP000325811"/>
    </source>
</evidence>
<evidence type="ECO:0000256" key="8">
    <source>
        <dbReference type="ARBA" id="ARBA00022989"/>
    </source>
</evidence>
<dbReference type="InterPro" id="IPR051045">
    <property type="entry name" value="TonB-dependent_transducer"/>
</dbReference>
<proteinExistence type="inferred from homology"/>
<evidence type="ECO:0000256" key="1">
    <source>
        <dbReference type="ARBA" id="ARBA00004383"/>
    </source>
</evidence>
<feature type="compositionally biased region" description="Polar residues" evidence="10">
    <location>
        <begin position="126"/>
        <end position="144"/>
    </location>
</feature>
<feature type="region of interest" description="Disordered" evidence="10">
    <location>
        <begin position="59"/>
        <end position="153"/>
    </location>
</feature>